<evidence type="ECO:0000313" key="2">
    <source>
        <dbReference type="Proteomes" id="UP001059041"/>
    </source>
</evidence>
<protein>
    <submittedName>
        <fullName evidence="1">Sterile alpha motif domain-containing protein 9</fullName>
    </submittedName>
</protein>
<name>A0A9W7THT7_TRIRA</name>
<comment type="caution">
    <text evidence="1">The sequence shown here is derived from an EMBL/GenBank/DDBJ whole genome shotgun (WGS) entry which is preliminary data.</text>
</comment>
<reference evidence="1" key="1">
    <citation type="submission" date="2021-02" db="EMBL/GenBank/DDBJ databases">
        <title>Comparative genomics reveals that relaxation of natural selection precedes convergent phenotypic evolution of cavefish.</title>
        <authorList>
            <person name="Peng Z."/>
        </authorList>
    </citation>
    <scope>NUCLEOTIDE SEQUENCE</scope>
    <source>
        <tissue evidence="1">Muscle</tissue>
    </source>
</reference>
<keyword evidence="2" id="KW-1185">Reference proteome</keyword>
<dbReference type="AlphaFoldDB" id="A0A9W7THT7"/>
<evidence type="ECO:0000313" key="1">
    <source>
        <dbReference type="EMBL" id="KAI7796686.1"/>
    </source>
</evidence>
<proteinExistence type="predicted"/>
<dbReference type="GO" id="GO:0005737">
    <property type="term" value="C:cytoplasm"/>
    <property type="evidence" value="ECO:0007669"/>
    <property type="project" value="TreeGrafter"/>
</dbReference>
<dbReference type="PANTHER" id="PTHR16155:SF18">
    <property type="entry name" value="STERILE ALPHA MOTIF DOMAIN-CONTAINING PROTEIN 9-LIKE"/>
    <property type="match status" value="1"/>
</dbReference>
<dbReference type="PANTHER" id="PTHR16155">
    <property type="entry name" value="DED DOMAIN-CONTAINING PROTEIN"/>
    <property type="match status" value="1"/>
</dbReference>
<accession>A0A9W7THT7</accession>
<organism evidence="1 2">
    <name type="scientific">Triplophysa rosa</name>
    <name type="common">Cave loach</name>
    <dbReference type="NCBI Taxonomy" id="992332"/>
    <lineage>
        <taxon>Eukaryota</taxon>
        <taxon>Metazoa</taxon>
        <taxon>Chordata</taxon>
        <taxon>Craniata</taxon>
        <taxon>Vertebrata</taxon>
        <taxon>Euteleostomi</taxon>
        <taxon>Actinopterygii</taxon>
        <taxon>Neopterygii</taxon>
        <taxon>Teleostei</taxon>
        <taxon>Ostariophysi</taxon>
        <taxon>Cypriniformes</taxon>
        <taxon>Nemacheilidae</taxon>
        <taxon>Triplophysa</taxon>
    </lineage>
</organism>
<dbReference type="Proteomes" id="UP001059041">
    <property type="component" value="Linkage Group LG18"/>
</dbReference>
<gene>
    <name evidence="1" type="ORF">IRJ41_004035</name>
</gene>
<dbReference type="EMBL" id="JAFHDT010000018">
    <property type="protein sequence ID" value="KAI7796686.1"/>
    <property type="molecule type" value="Genomic_DNA"/>
</dbReference>
<sequence length="894" mass="103565">MQVLWHFRKDLRCARAIDSDLNTKLSDLSEHVVDLFLLSNEEQAKQDRRTVMLLLDTKEKMDNDLPIKNILCNNLNEEIHKRGVKTDSPVVIILNCIPTDFTLTDTLILPPNLSEESTKQFKEKVLQQIRLQGKSQRKVTTINLHHKDSDRSTLALGVLSDLSEEFTCETLREPFNTDIAENKKVFTSEIENMANGLLSTHKTNKKTVLLLLDHKDDKSLRYLLKNLQSKLKRADRPAFIIINAVSKRAVRVPGDVKLKMELLPDEKKRFAQKSLEVKSEHKKMSQKLHAFNIMQGGFQKEDAEKVITEEMVNHIEKNPKSKETRLLSFLALINSYVPGSHLLKLLCKRFIGKSEWPTDDGTPSLEMILKPFKDLTVIFSEGEQKADCIRLAHPMIADACLKLFTEHNVTKSLIALDFLKSMVKSNEISYVQICKSMLVTRPKGLMDKETFSKLVLDILDEGENNTKQCIDLLKLASFLFSTDPVYPQALARLYYIKVKEENKFEKAEQWATEAIKRDQEKSHIKDTLGQVCKNHLRNHFKKTFRDIKVCLAIAKSAIDGFHDEAKAAEVESEKDTRFNNRGQFGFLQVCNIIHDMRPEQEYISSLKGLIESRYNFFEWYLVYSRPSIKEEEKDYICEDVEKCYKHYFKQGEQTGEMTLNEKKMKSFAGLLHFLQSDINVLEQNWNAIENPQSDNETQMVLYILANIILSQFDKPCENLQDLQAWLQELWKTEEKHRSPEFYLLILLLFWPDEAQPVIADLPNLKDCVQYMSQSYEKKYQKYLHGRYLVPLFFLGKGSGLQRLVHALKPHKNDLQRIDLELLSEEDENVEASCLQRINGEVKKHQVFAVRDGQQIQVTPHNETSVYKEGRVSFYLGFTIKGPVACNIRYDENNK</sequence>